<organism evidence="1 2">
    <name type="scientific">Pseudomonas cannabina</name>
    <dbReference type="NCBI Taxonomy" id="86840"/>
    <lineage>
        <taxon>Bacteria</taxon>
        <taxon>Pseudomonadati</taxon>
        <taxon>Pseudomonadota</taxon>
        <taxon>Gammaproteobacteria</taxon>
        <taxon>Pseudomonadales</taxon>
        <taxon>Pseudomonadaceae</taxon>
        <taxon>Pseudomonas</taxon>
    </lineage>
</organism>
<sequence>SPDADLNQKVIDQARIGGLLVIKCGVYRNVLRFLAPLVTTEQQIDEALTILDAALARVLKSS</sequence>
<keyword evidence="1" id="KW-0032">Aminotransferase</keyword>
<protein>
    <submittedName>
        <fullName evidence="1">4-aminobutyrate aminotransferase</fullName>
    </submittedName>
</protein>
<keyword evidence="1" id="KW-0808">Transferase</keyword>
<evidence type="ECO:0000313" key="2">
    <source>
        <dbReference type="Proteomes" id="UP000281372"/>
    </source>
</evidence>
<reference evidence="1 2" key="1">
    <citation type="submission" date="2018-08" db="EMBL/GenBank/DDBJ databases">
        <title>Recombination of ecologically and evolutionarily significant loci maintains genetic cohesion in the Pseudomonas syringae species complex.</title>
        <authorList>
            <person name="Dillon M."/>
            <person name="Thakur S."/>
            <person name="Almeida R.N.D."/>
            <person name="Weir B.S."/>
            <person name="Guttman D.S."/>
        </authorList>
    </citation>
    <scope>NUCLEOTIDE SEQUENCE [LARGE SCALE GENOMIC DNA]</scope>
    <source>
        <strain evidence="1 2">ICMP 2821</strain>
    </source>
</reference>
<dbReference type="InterPro" id="IPR015422">
    <property type="entry name" value="PyrdxlP-dep_Trfase_small"/>
</dbReference>
<dbReference type="GO" id="GO:0008483">
    <property type="term" value="F:transaminase activity"/>
    <property type="evidence" value="ECO:0007669"/>
    <property type="project" value="UniProtKB-KW"/>
</dbReference>
<dbReference type="InterPro" id="IPR015424">
    <property type="entry name" value="PyrdxlP-dep_Trfase"/>
</dbReference>
<dbReference type="Gene3D" id="3.90.1150.10">
    <property type="entry name" value="Aspartate Aminotransferase, domain 1"/>
    <property type="match status" value="1"/>
</dbReference>
<dbReference type="EMBL" id="RBOW01000795">
    <property type="protein sequence ID" value="RMN22472.1"/>
    <property type="molecule type" value="Genomic_DNA"/>
</dbReference>
<feature type="non-terminal residue" evidence="1">
    <location>
        <position position="1"/>
    </location>
</feature>
<dbReference type="AlphaFoldDB" id="A0A3M3KHE7"/>
<comment type="caution">
    <text evidence="1">The sequence shown here is derived from an EMBL/GenBank/DDBJ whole genome shotgun (WGS) entry which is preliminary data.</text>
</comment>
<proteinExistence type="predicted"/>
<dbReference type="SUPFAM" id="SSF53383">
    <property type="entry name" value="PLP-dependent transferases"/>
    <property type="match status" value="1"/>
</dbReference>
<dbReference type="Proteomes" id="UP000281372">
    <property type="component" value="Unassembled WGS sequence"/>
</dbReference>
<accession>A0A3M3KHE7</accession>
<evidence type="ECO:0000313" key="1">
    <source>
        <dbReference type="EMBL" id="RMN22472.1"/>
    </source>
</evidence>
<name>A0A3M3KHE7_PSECA</name>
<gene>
    <name evidence="1" type="ORF">ALQ64_04590</name>
</gene>